<organism evidence="7 8">
    <name type="scientific">Natrialba swarupiae</name>
    <dbReference type="NCBI Taxonomy" id="2448032"/>
    <lineage>
        <taxon>Archaea</taxon>
        <taxon>Methanobacteriati</taxon>
        <taxon>Methanobacteriota</taxon>
        <taxon>Stenosarchaea group</taxon>
        <taxon>Halobacteria</taxon>
        <taxon>Halobacteriales</taxon>
        <taxon>Natrialbaceae</taxon>
        <taxon>Natrialba</taxon>
    </lineage>
</organism>
<evidence type="ECO:0000313" key="8">
    <source>
        <dbReference type="Proteomes" id="UP000324104"/>
    </source>
</evidence>
<dbReference type="Pfam" id="PF13380">
    <property type="entry name" value="CoA_binding_2"/>
    <property type="match status" value="1"/>
</dbReference>
<dbReference type="AlphaFoldDB" id="A0A5D5AU37"/>
<dbReference type="EMBL" id="VTAW01000007">
    <property type="protein sequence ID" value="TYT62561.1"/>
    <property type="molecule type" value="Genomic_DNA"/>
</dbReference>
<name>A0A5D5AU37_9EURY</name>
<dbReference type="InterPro" id="IPR032875">
    <property type="entry name" value="Succ_CoA_lig_flav_dom"/>
</dbReference>
<dbReference type="Pfam" id="PF13607">
    <property type="entry name" value="Succ_CoA_lig"/>
    <property type="match status" value="1"/>
</dbReference>
<evidence type="ECO:0000256" key="2">
    <source>
        <dbReference type="ARBA" id="ARBA00012957"/>
    </source>
</evidence>
<evidence type="ECO:0000256" key="5">
    <source>
        <dbReference type="ARBA" id="ARBA00022840"/>
    </source>
</evidence>
<dbReference type="SUPFAM" id="SSF52210">
    <property type="entry name" value="Succinyl-CoA synthetase domains"/>
    <property type="match status" value="2"/>
</dbReference>
<evidence type="ECO:0000259" key="6">
    <source>
        <dbReference type="SMART" id="SM00881"/>
    </source>
</evidence>
<gene>
    <name evidence="7" type="ORF">FYC77_07280</name>
</gene>
<dbReference type="InterPro" id="IPR051538">
    <property type="entry name" value="Acyl-CoA_Synth/Transferase"/>
</dbReference>
<dbReference type="Gene3D" id="3.30.470.20">
    <property type="entry name" value="ATP-grasp fold, B domain"/>
    <property type="match status" value="1"/>
</dbReference>
<comment type="caution">
    <text evidence="7">The sequence shown here is derived from an EMBL/GenBank/DDBJ whole genome shotgun (WGS) entry which is preliminary data.</text>
</comment>
<accession>A0A5D5AU37</accession>
<evidence type="ECO:0000313" key="7">
    <source>
        <dbReference type="EMBL" id="TYT62561.1"/>
    </source>
</evidence>
<dbReference type="SMART" id="SM00881">
    <property type="entry name" value="CoA_binding"/>
    <property type="match status" value="1"/>
</dbReference>
<dbReference type="RefSeq" id="WP_149080848.1">
    <property type="nucleotide sequence ID" value="NZ_VTAW01000007.1"/>
</dbReference>
<feature type="domain" description="CoA-binding" evidence="6">
    <location>
        <begin position="14"/>
        <end position="110"/>
    </location>
</feature>
<evidence type="ECO:0000256" key="3">
    <source>
        <dbReference type="ARBA" id="ARBA00022598"/>
    </source>
</evidence>
<dbReference type="SUPFAM" id="SSF51735">
    <property type="entry name" value="NAD(P)-binding Rossmann-fold domains"/>
    <property type="match status" value="1"/>
</dbReference>
<dbReference type="Gene3D" id="3.40.50.720">
    <property type="entry name" value="NAD(P)-binding Rossmann-like Domain"/>
    <property type="match status" value="1"/>
</dbReference>
<reference evidence="7 8" key="1">
    <citation type="submission" date="2019-08" db="EMBL/GenBank/DDBJ databases">
        <title>Archaea genome.</title>
        <authorList>
            <person name="Kajale S."/>
            <person name="Shouche Y."/>
            <person name="Deshpande N."/>
            <person name="Sharma A."/>
        </authorList>
    </citation>
    <scope>NUCLEOTIDE SEQUENCE [LARGE SCALE GENOMIC DNA]</scope>
    <source>
        <strain evidence="7 8">ESP3B_9</strain>
    </source>
</reference>
<keyword evidence="5" id="KW-0067">ATP-binding</keyword>
<dbReference type="FunFam" id="3.30.1490.20:FF:000020">
    <property type="entry name" value="Protein lysine acetyltransferase"/>
    <property type="match status" value="1"/>
</dbReference>
<dbReference type="Gene3D" id="3.30.1490.20">
    <property type="entry name" value="ATP-grasp fold, A domain"/>
    <property type="match status" value="1"/>
</dbReference>
<protein>
    <recommendedName>
        <fullName evidence="2">acetate--CoA ligase (ADP-forming)</fullName>
        <ecNumber evidence="2">6.2.1.13</ecNumber>
    </recommendedName>
</protein>
<dbReference type="InterPro" id="IPR003781">
    <property type="entry name" value="CoA-bd"/>
</dbReference>
<keyword evidence="3" id="KW-0436">Ligase</keyword>
<evidence type="ECO:0000256" key="4">
    <source>
        <dbReference type="ARBA" id="ARBA00022741"/>
    </source>
</evidence>
<evidence type="ECO:0000256" key="1">
    <source>
        <dbReference type="ARBA" id="ARBA00001619"/>
    </source>
</evidence>
<proteinExistence type="predicted"/>
<keyword evidence="4" id="KW-0547">Nucleotide-binding</keyword>
<comment type="catalytic activity">
    <reaction evidence="1">
        <text>acetate + ATP + CoA = acetyl-CoA + ADP + phosphate</text>
        <dbReference type="Rhea" id="RHEA:15081"/>
        <dbReference type="ChEBI" id="CHEBI:30089"/>
        <dbReference type="ChEBI" id="CHEBI:30616"/>
        <dbReference type="ChEBI" id="CHEBI:43474"/>
        <dbReference type="ChEBI" id="CHEBI:57287"/>
        <dbReference type="ChEBI" id="CHEBI:57288"/>
        <dbReference type="ChEBI" id="CHEBI:456216"/>
        <dbReference type="EC" id="6.2.1.13"/>
    </reaction>
</comment>
<dbReference type="PANTHER" id="PTHR43334:SF2">
    <property type="entry name" value="ACETATE--COA LIGASE [ADP-FORMING]"/>
    <property type="match status" value="1"/>
</dbReference>
<dbReference type="Pfam" id="PF13549">
    <property type="entry name" value="ATP-grasp_5"/>
    <property type="match status" value="1"/>
</dbReference>
<dbReference type="InterPro" id="IPR013815">
    <property type="entry name" value="ATP_grasp_subdomain_1"/>
</dbReference>
<dbReference type="EC" id="6.2.1.13" evidence="2"/>
<dbReference type="Proteomes" id="UP000324104">
    <property type="component" value="Unassembled WGS sequence"/>
</dbReference>
<dbReference type="GO" id="GO:0043758">
    <property type="term" value="F:acetate-CoA ligase (ADP-forming) activity"/>
    <property type="evidence" value="ECO:0007669"/>
    <property type="project" value="UniProtKB-EC"/>
</dbReference>
<dbReference type="GO" id="GO:0005524">
    <property type="term" value="F:ATP binding"/>
    <property type="evidence" value="ECO:0007669"/>
    <property type="project" value="UniProtKB-KW"/>
</dbReference>
<dbReference type="InterPro" id="IPR016102">
    <property type="entry name" value="Succinyl-CoA_synth-like"/>
</dbReference>
<sequence length="716" mass="76014">MDERDYSAERIERLLDPQSIAIAGASADENKRGYIATKRLVESEYDGEVYPVNPSYEGEILGTEVHPSVSSIPDRVDLVYVVTPAGAVPTVLEDAGEADVAGAVIFSAGFSEVGNEETEEELIRIANEHDIRFLGPNVMGMVNVPSDICLGIDASYGEGGLSVISQSGNLGMNLGVATNKAHSTGLSHFVSIGNEADLKFHELLPYFAADDSTEALVLYVEGMSEGRAFLEEARRFTQEKPLILLKGGRTGAGKSSAESHTASLAGDADVVADVYSQAGVVTVDSFDDVVPVYQALTDAPTLSGRNIAIMTEAGGVATITADSLVEHGMNVPELTEETQEKLAELFPYSPNLENPIDTMVTGDTASLHGEAAEILLSDPNIDGLMICGGYGGYGVGGTGIELPMDDASAQAQIESARRITELPSEYDKPVVIKSTFTPEESEALAICRDGNVPVYDSFRDASLAFQSLAEYSEAVESADERSDFNAGSGADGLETLEEAADGTVLAEHEAKGVLEEYDIPVAPYELVSSAEEAVEAANRFDEELAMKIVSPQIQHKTEAGGVALGVSGESDVRDTYEELVANAEAYDSEATIDGVLISPMLEEGVEVIIGAIQDEEVGPVVMFGVGGIFVEVLEDVTFGGVPLTEHDARRMIEGIDGKEILEGARDNPEIDEDALVDLLVDVSELVAENPRISELDLNPVFCYEDSLSVIDASITL</sequence>
<dbReference type="Gene3D" id="3.40.50.261">
    <property type="entry name" value="Succinyl-CoA synthetase domains"/>
    <property type="match status" value="2"/>
</dbReference>
<dbReference type="InterPro" id="IPR036291">
    <property type="entry name" value="NAD(P)-bd_dom_sf"/>
</dbReference>
<dbReference type="SUPFAM" id="SSF56059">
    <property type="entry name" value="Glutathione synthetase ATP-binding domain-like"/>
    <property type="match status" value="1"/>
</dbReference>
<dbReference type="PANTHER" id="PTHR43334">
    <property type="entry name" value="ACETATE--COA LIGASE [ADP-FORMING]"/>
    <property type="match status" value="1"/>
</dbReference>
<keyword evidence="8" id="KW-1185">Reference proteome</keyword>